<dbReference type="VEuPathDB" id="AmoebaDB:ACA1_380760"/>
<dbReference type="EC" id="2.6.1.44" evidence="3"/>
<name>L8GNK4_ACACF</name>
<evidence type="ECO:0000256" key="3">
    <source>
        <dbReference type="ARBA" id="ARBA00013049"/>
    </source>
</evidence>
<dbReference type="PANTHER" id="PTHR21152">
    <property type="entry name" value="AMINOTRANSFERASE CLASS V"/>
    <property type="match status" value="1"/>
</dbReference>
<evidence type="ECO:0000313" key="10">
    <source>
        <dbReference type="EMBL" id="ELR14399.1"/>
    </source>
</evidence>
<dbReference type="InterPro" id="IPR015424">
    <property type="entry name" value="PyrdxlP-dep_Trfase"/>
</dbReference>
<evidence type="ECO:0000256" key="4">
    <source>
        <dbReference type="ARBA" id="ARBA00022576"/>
    </source>
</evidence>
<evidence type="ECO:0000256" key="2">
    <source>
        <dbReference type="ARBA" id="ARBA00009236"/>
    </source>
</evidence>
<sequence>MATQPTSSSSSGGSATYGYYETYPVGMVPGPTSVPQHVRDAFAIDYASADLELPFFELYAHVQTRLAEFLRVPSSSASSSSLPYENDVIIQVGEGMLALWSALKSTIKAGDRVLAISNGVYGSGFAEMAKQIGADVRVVEFEYDQPLHDFGRIAEVARSFKPHLITAVQCETPSGMMNRIAPLGRIARDVDALLYVDFVSAAFGADVRVGEWDIDLGLLGSQKALSSTPSLSIVTVSPRAWRKIEAVAYVGYDALLPWRGALARRFFPYTFDWHSLAALGRALDAVAADGGLESQLARHSAVAAYCRRQEDDDDDGGVGFASTVTAIYVPLGRGGFESWAAFDGALRARGLVVGGSYGPLLEGKVFRLGHMGSQADMALVTRALDLLQSVISTSTPSSSSS</sequence>
<dbReference type="EMBL" id="KB008053">
    <property type="protein sequence ID" value="ELR14399.1"/>
    <property type="molecule type" value="Genomic_DNA"/>
</dbReference>
<keyword evidence="4 10" id="KW-0032">Aminotransferase</keyword>
<dbReference type="OMA" id="IHCETST"/>
<feature type="domain" description="Aminotransferase class V" evidence="9">
    <location>
        <begin position="98"/>
        <end position="252"/>
    </location>
</feature>
<dbReference type="InterPro" id="IPR000192">
    <property type="entry name" value="Aminotrans_V_dom"/>
</dbReference>
<dbReference type="GeneID" id="14914991"/>
<dbReference type="PIRSF" id="PIRSF000524">
    <property type="entry name" value="SPT"/>
    <property type="match status" value="1"/>
</dbReference>
<evidence type="ECO:0000256" key="8">
    <source>
        <dbReference type="PIRSR" id="PIRSR000524-50"/>
    </source>
</evidence>
<dbReference type="RefSeq" id="XP_004336412.1">
    <property type="nucleotide sequence ID" value="XM_004336364.1"/>
</dbReference>
<dbReference type="OrthoDB" id="24581at2759"/>
<dbReference type="SUPFAM" id="SSF53383">
    <property type="entry name" value="PLP-dependent transferases"/>
    <property type="match status" value="1"/>
</dbReference>
<dbReference type="Pfam" id="PF00266">
    <property type="entry name" value="Aminotran_5"/>
    <property type="match status" value="1"/>
</dbReference>
<dbReference type="KEGG" id="acan:ACA1_380760"/>
<accession>L8GNK4</accession>
<evidence type="ECO:0000256" key="6">
    <source>
        <dbReference type="ARBA" id="ARBA00022898"/>
    </source>
</evidence>
<dbReference type="GO" id="GO:0019265">
    <property type="term" value="P:glycine biosynthetic process, by transamination of glyoxylate"/>
    <property type="evidence" value="ECO:0007669"/>
    <property type="project" value="TreeGrafter"/>
</dbReference>
<dbReference type="STRING" id="1257118.L8GNK4"/>
<keyword evidence="5 10" id="KW-0808">Transferase</keyword>
<dbReference type="GO" id="GO:0008453">
    <property type="term" value="F:alanine-glyoxylate transaminase activity"/>
    <property type="evidence" value="ECO:0007669"/>
    <property type="project" value="UniProtKB-EC"/>
</dbReference>
<dbReference type="InterPro" id="IPR015421">
    <property type="entry name" value="PyrdxlP-dep_Trfase_major"/>
</dbReference>
<evidence type="ECO:0000256" key="5">
    <source>
        <dbReference type="ARBA" id="ARBA00022679"/>
    </source>
</evidence>
<dbReference type="InterPro" id="IPR024169">
    <property type="entry name" value="SP_NH2Trfase/AEP_transaminase"/>
</dbReference>
<dbReference type="GO" id="GO:0004760">
    <property type="term" value="F:L-serine-pyruvate transaminase activity"/>
    <property type="evidence" value="ECO:0007669"/>
    <property type="project" value="TreeGrafter"/>
</dbReference>
<reference evidence="10 11" key="1">
    <citation type="journal article" date="2013" name="Genome Biol.">
        <title>Genome of Acanthamoeba castellanii highlights extensive lateral gene transfer and early evolution of tyrosine kinase signaling.</title>
        <authorList>
            <person name="Clarke M."/>
            <person name="Lohan A.J."/>
            <person name="Liu B."/>
            <person name="Lagkouvardos I."/>
            <person name="Roy S."/>
            <person name="Zafar N."/>
            <person name="Bertelli C."/>
            <person name="Schilde C."/>
            <person name="Kianianmomeni A."/>
            <person name="Burglin T.R."/>
            <person name="Frech C."/>
            <person name="Turcotte B."/>
            <person name="Kopec K.O."/>
            <person name="Synnott J.M."/>
            <person name="Choo C."/>
            <person name="Paponov I."/>
            <person name="Finkler A."/>
            <person name="Soon Heng Tan C."/>
            <person name="Hutchins A.P."/>
            <person name="Weinmeier T."/>
            <person name="Rattei T."/>
            <person name="Chu J.S."/>
            <person name="Gimenez G."/>
            <person name="Irimia M."/>
            <person name="Rigden D.J."/>
            <person name="Fitzpatrick D.A."/>
            <person name="Lorenzo-Morales J."/>
            <person name="Bateman A."/>
            <person name="Chiu C.H."/>
            <person name="Tang P."/>
            <person name="Hegemann P."/>
            <person name="Fromm H."/>
            <person name="Raoult D."/>
            <person name="Greub G."/>
            <person name="Miranda-Saavedra D."/>
            <person name="Chen N."/>
            <person name="Nash P."/>
            <person name="Ginger M.L."/>
            <person name="Horn M."/>
            <person name="Schaap P."/>
            <person name="Caler L."/>
            <person name="Loftus B."/>
        </authorList>
    </citation>
    <scope>NUCLEOTIDE SEQUENCE [LARGE SCALE GENOMIC DNA]</scope>
    <source>
        <strain evidence="10 11">Neff</strain>
    </source>
</reference>
<organism evidence="10 11">
    <name type="scientific">Acanthamoeba castellanii (strain ATCC 30010 / Neff)</name>
    <dbReference type="NCBI Taxonomy" id="1257118"/>
    <lineage>
        <taxon>Eukaryota</taxon>
        <taxon>Amoebozoa</taxon>
        <taxon>Discosea</taxon>
        <taxon>Longamoebia</taxon>
        <taxon>Centramoebida</taxon>
        <taxon>Acanthamoebidae</taxon>
        <taxon>Acanthamoeba</taxon>
    </lineage>
</organism>
<comment type="similarity">
    <text evidence="2">Belongs to the class-V pyridoxal-phosphate-dependent aminotransferase family.</text>
</comment>
<evidence type="ECO:0000313" key="11">
    <source>
        <dbReference type="Proteomes" id="UP000011083"/>
    </source>
</evidence>
<dbReference type="AlphaFoldDB" id="L8GNK4"/>
<dbReference type="Proteomes" id="UP000011083">
    <property type="component" value="Unassembled WGS sequence"/>
</dbReference>
<evidence type="ECO:0000256" key="7">
    <source>
        <dbReference type="PIRSR" id="PIRSR000524-1"/>
    </source>
</evidence>
<feature type="binding site" evidence="7">
    <location>
        <position position="367"/>
    </location>
    <ligand>
        <name>substrate</name>
    </ligand>
</feature>
<feature type="modified residue" description="N6-(pyridoxal phosphate)lysine" evidence="8">
    <location>
        <position position="223"/>
    </location>
</feature>
<proteinExistence type="inferred from homology"/>
<gene>
    <name evidence="10" type="ORF">ACA1_380760</name>
</gene>
<dbReference type="GO" id="GO:0005777">
    <property type="term" value="C:peroxisome"/>
    <property type="evidence" value="ECO:0007669"/>
    <property type="project" value="TreeGrafter"/>
</dbReference>
<dbReference type="Gene3D" id="3.90.1150.10">
    <property type="entry name" value="Aspartate Aminotransferase, domain 1"/>
    <property type="match status" value="1"/>
</dbReference>
<protein>
    <recommendedName>
        <fullName evidence="3">alanine--glyoxylate transaminase</fullName>
        <ecNumber evidence="3">2.6.1.44</ecNumber>
    </recommendedName>
</protein>
<dbReference type="PANTHER" id="PTHR21152:SF24">
    <property type="entry name" value="ALANINE--GLYOXYLATE AMINOTRANSFERASE 1"/>
    <property type="match status" value="1"/>
</dbReference>
<evidence type="ECO:0000259" key="9">
    <source>
        <dbReference type="Pfam" id="PF00266"/>
    </source>
</evidence>
<dbReference type="InterPro" id="IPR015422">
    <property type="entry name" value="PyrdxlP-dep_Trfase_small"/>
</dbReference>
<evidence type="ECO:0000256" key="1">
    <source>
        <dbReference type="ARBA" id="ARBA00001933"/>
    </source>
</evidence>
<keyword evidence="6 8" id="KW-0663">Pyridoxal phosphate</keyword>
<keyword evidence="11" id="KW-1185">Reference proteome</keyword>
<dbReference type="Gene3D" id="3.40.640.10">
    <property type="entry name" value="Type I PLP-dependent aspartate aminotransferase-like (Major domain)"/>
    <property type="match status" value="1"/>
</dbReference>
<comment type="cofactor">
    <cofactor evidence="1 8">
        <name>pyridoxal 5'-phosphate</name>
        <dbReference type="ChEBI" id="CHEBI:597326"/>
    </cofactor>
</comment>